<sequence>MSINHMSLVNPIEVKMKASAQGSLYEAIVALGLRARQINDQIRNQYLARTYDLAEREEDNETRAIKLEVSREFDRIPKPTFLAMREMFDDKLHWWRPNAEQPSAEA</sequence>
<organism evidence="1">
    <name type="scientific">uncultured Bacteroidota bacterium</name>
    <dbReference type="NCBI Taxonomy" id="152509"/>
    <lineage>
        <taxon>Bacteria</taxon>
        <taxon>Pseudomonadati</taxon>
        <taxon>Bacteroidota</taxon>
        <taxon>environmental samples</taxon>
    </lineage>
</organism>
<accession>H5SHJ0</accession>
<dbReference type="GO" id="GO:0003899">
    <property type="term" value="F:DNA-directed RNA polymerase activity"/>
    <property type="evidence" value="ECO:0007669"/>
    <property type="project" value="InterPro"/>
</dbReference>
<dbReference type="EMBL" id="AP011722">
    <property type="protein sequence ID" value="BAL55626.1"/>
    <property type="molecule type" value="Genomic_DNA"/>
</dbReference>
<dbReference type="GO" id="GO:0003677">
    <property type="term" value="F:DNA binding"/>
    <property type="evidence" value="ECO:0007669"/>
    <property type="project" value="InterPro"/>
</dbReference>
<protein>
    <submittedName>
        <fullName evidence="1">Chemotaxis protein histidine kinase and related kinases</fullName>
    </submittedName>
</protein>
<evidence type="ECO:0000313" key="1">
    <source>
        <dbReference type="EMBL" id="BAL55626.1"/>
    </source>
</evidence>
<dbReference type="GO" id="GO:0006351">
    <property type="term" value="P:DNA-templated transcription"/>
    <property type="evidence" value="ECO:0007669"/>
    <property type="project" value="InterPro"/>
</dbReference>
<name>H5SHJ0_9BACT</name>
<gene>
    <name evidence="1" type="ORF">HGMM_F29C06C07</name>
</gene>
<proteinExistence type="predicted"/>
<dbReference type="GO" id="GO:0000428">
    <property type="term" value="C:DNA-directed RNA polymerase complex"/>
    <property type="evidence" value="ECO:0007669"/>
    <property type="project" value="UniProtKB-KW"/>
</dbReference>
<reference evidence="1" key="2">
    <citation type="journal article" date="2012" name="PLoS ONE">
        <title>A Deeply Branching Thermophilic Bacterium with an Ancient Acetyl-CoA Pathway Dominates a Subsurface Ecosystem.</title>
        <authorList>
            <person name="Takami H."/>
            <person name="Noguchi H."/>
            <person name="Takaki Y."/>
            <person name="Uchiyama I."/>
            <person name="Toyoda A."/>
            <person name="Nishi S."/>
            <person name="Chee G.-J."/>
            <person name="Arai W."/>
            <person name="Nunoura T."/>
            <person name="Itoh T."/>
            <person name="Hattori M."/>
            <person name="Takai K."/>
        </authorList>
    </citation>
    <scope>NUCLEOTIDE SEQUENCE</scope>
</reference>
<keyword evidence="1" id="KW-0418">Kinase</keyword>
<dbReference type="AlphaFoldDB" id="H5SHJ0"/>
<keyword evidence="1" id="KW-0808">Transferase</keyword>
<reference evidence="1" key="1">
    <citation type="journal article" date="2005" name="Environ. Microbiol.">
        <title>Genetic and functional properties of uncultivated thermophilic crenarchaeotes from a subsurface gold mine as revealed by analysis of genome fragments.</title>
        <authorList>
            <person name="Nunoura T."/>
            <person name="Hirayama H."/>
            <person name="Takami H."/>
            <person name="Oida H."/>
            <person name="Nishi S."/>
            <person name="Shimamura S."/>
            <person name="Suzuki Y."/>
            <person name="Inagaki F."/>
            <person name="Takai K."/>
            <person name="Nealson K.H."/>
            <person name="Horikoshi K."/>
        </authorList>
    </citation>
    <scope>NUCLEOTIDE SEQUENCE</scope>
</reference>
<dbReference type="GO" id="GO:0016301">
    <property type="term" value="F:kinase activity"/>
    <property type="evidence" value="ECO:0007669"/>
    <property type="project" value="UniProtKB-KW"/>
</dbReference>